<dbReference type="GO" id="GO:0046872">
    <property type="term" value="F:metal ion binding"/>
    <property type="evidence" value="ECO:0007669"/>
    <property type="project" value="UniProtKB-KW"/>
</dbReference>
<dbReference type="EC" id="3.5.4.4" evidence="7"/>
<accession>A0A378JLY3</accession>
<dbReference type="GO" id="GO:0006146">
    <property type="term" value="P:adenine catabolic process"/>
    <property type="evidence" value="ECO:0007669"/>
    <property type="project" value="TreeGrafter"/>
</dbReference>
<dbReference type="Proteomes" id="UP000254794">
    <property type="component" value="Unassembled WGS sequence"/>
</dbReference>
<dbReference type="InterPro" id="IPR006330">
    <property type="entry name" value="Ado/ade_deaminase"/>
</dbReference>
<reference evidence="7 8" key="1">
    <citation type="submission" date="2018-06" db="EMBL/GenBank/DDBJ databases">
        <authorList>
            <consortium name="Pathogen Informatics"/>
            <person name="Doyle S."/>
        </authorList>
    </citation>
    <scope>NUCLEOTIDE SEQUENCE [LARGE SCALE GENOMIC DNA]</scope>
    <source>
        <strain evidence="7 8">NCTC13316</strain>
    </source>
</reference>
<comment type="cofactor">
    <cofactor evidence="1">
        <name>Zn(2+)</name>
        <dbReference type="ChEBI" id="CHEBI:29105"/>
    </cofactor>
</comment>
<dbReference type="Gene3D" id="3.20.20.140">
    <property type="entry name" value="Metal-dependent hydrolases"/>
    <property type="match status" value="1"/>
</dbReference>
<dbReference type="SUPFAM" id="SSF51556">
    <property type="entry name" value="Metallo-dependent hydrolases"/>
    <property type="match status" value="1"/>
</dbReference>
<dbReference type="EMBL" id="UGOD01000001">
    <property type="protein sequence ID" value="STX51751.1"/>
    <property type="molecule type" value="Genomic_DNA"/>
</dbReference>
<evidence type="ECO:0000259" key="6">
    <source>
        <dbReference type="Pfam" id="PF00962"/>
    </source>
</evidence>
<feature type="domain" description="Adenosine deaminase" evidence="6">
    <location>
        <begin position="27"/>
        <end position="354"/>
    </location>
</feature>
<dbReference type="InterPro" id="IPR006650">
    <property type="entry name" value="A/AMP_deam_AS"/>
</dbReference>
<evidence type="ECO:0000313" key="8">
    <source>
        <dbReference type="Proteomes" id="UP000254794"/>
    </source>
</evidence>
<evidence type="ECO:0000256" key="1">
    <source>
        <dbReference type="ARBA" id="ARBA00001947"/>
    </source>
</evidence>
<evidence type="ECO:0000256" key="4">
    <source>
        <dbReference type="ARBA" id="ARBA00022801"/>
    </source>
</evidence>
<gene>
    <name evidence="7" type="primary">add_2</name>
    <name evidence="7" type="ORF">NCTC13316_01849</name>
</gene>
<dbReference type="OrthoDB" id="105475at2"/>
<evidence type="ECO:0000256" key="3">
    <source>
        <dbReference type="ARBA" id="ARBA00022723"/>
    </source>
</evidence>
<dbReference type="AlphaFoldDB" id="A0A378JLY3"/>
<keyword evidence="5" id="KW-0862">Zinc</keyword>
<proteinExistence type="inferred from homology"/>
<dbReference type="PANTHER" id="PTHR43114:SF6">
    <property type="entry name" value="ADENINE DEAMINASE"/>
    <property type="match status" value="1"/>
</dbReference>
<keyword evidence="3" id="KW-0479">Metal-binding</keyword>
<dbReference type="GO" id="GO:0009168">
    <property type="term" value="P:purine ribonucleoside monophosphate biosynthetic process"/>
    <property type="evidence" value="ECO:0007669"/>
    <property type="project" value="InterPro"/>
</dbReference>
<dbReference type="GO" id="GO:0043103">
    <property type="term" value="P:hypoxanthine salvage"/>
    <property type="evidence" value="ECO:0007669"/>
    <property type="project" value="TreeGrafter"/>
</dbReference>
<evidence type="ECO:0000256" key="5">
    <source>
        <dbReference type="ARBA" id="ARBA00022833"/>
    </source>
</evidence>
<dbReference type="PROSITE" id="PS00485">
    <property type="entry name" value="A_DEAMINASE"/>
    <property type="match status" value="1"/>
</dbReference>
<dbReference type="GO" id="GO:0000034">
    <property type="term" value="F:adenine deaminase activity"/>
    <property type="evidence" value="ECO:0007669"/>
    <property type="project" value="UniProtKB-EC"/>
</dbReference>
<organism evidence="7 8">
    <name type="scientific">Legionella busanensis</name>
    <dbReference type="NCBI Taxonomy" id="190655"/>
    <lineage>
        <taxon>Bacteria</taxon>
        <taxon>Pseudomonadati</taxon>
        <taxon>Pseudomonadota</taxon>
        <taxon>Gammaproteobacteria</taxon>
        <taxon>Legionellales</taxon>
        <taxon>Legionellaceae</taxon>
        <taxon>Legionella</taxon>
    </lineage>
</organism>
<protein>
    <submittedName>
        <fullName evidence="7">Adenosine deaminase</fullName>
        <ecNumber evidence="7">3.5.4.2</ecNumber>
        <ecNumber evidence="7">3.5.4.4</ecNumber>
    </submittedName>
</protein>
<dbReference type="RefSeq" id="WP_115331367.1">
    <property type="nucleotide sequence ID" value="NZ_CAAAHP010000002.1"/>
</dbReference>
<dbReference type="InterPro" id="IPR032466">
    <property type="entry name" value="Metal_Hydrolase"/>
</dbReference>
<dbReference type="EC" id="3.5.4.2" evidence="7"/>
<dbReference type="NCBIfam" id="TIGR01430">
    <property type="entry name" value="aden_deam"/>
    <property type="match status" value="1"/>
</dbReference>
<sequence length="371" mass="42094">MYKYGAKSPRFFANTQPQKIDLMKLLPKAELHVHLEGTMPPGLVKKMSEDYKVSLSPSLFSEDGKGFTWTNFPEFLQQYDEISSVVNSKQALTQITYEYLKLSHAQGSIYTELTVSPDHLSRFKVPYIETINAVEEGIKKAQQEFGIESRIIVVLVRHLGQKACEELVDQIIQNKHDYVCGIGLAGDEINFHPELFVNAFKKAKEAGLKLTAHAGELTNSDNVLQAIELLGVQRIGHGIHAAFDENLLQILKERNIHLEVCPTSNHKLQTRASYPHEHKDLEHPLTIIHEANVSYSLSTDDPPFFGTNLQYEYDYVKNLLNLKPKDLLKITQRAIEHSFAPESLKQQLLEKITTFANEHALDNETAISLQY</sequence>
<keyword evidence="4 7" id="KW-0378">Hydrolase</keyword>
<keyword evidence="8" id="KW-1185">Reference proteome</keyword>
<name>A0A378JLY3_9GAMM</name>
<dbReference type="Pfam" id="PF00962">
    <property type="entry name" value="A_deaminase"/>
    <property type="match status" value="1"/>
</dbReference>
<dbReference type="InterPro" id="IPR001365">
    <property type="entry name" value="A_deaminase_dom"/>
</dbReference>
<dbReference type="GO" id="GO:0005829">
    <property type="term" value="C:cytosol"/>
    <property type="evidence" value="ECO:0007669"/>
    <property type="project" value="TreeGrafter"/>
</dbReference>
<evidence type="ECO:0000256" key="2">
    <source>
        <dbReference type="ARBA" id="ARBA00006676"/>
    </source>
</evidence>
<dbReference type="PANTHER" id="PTHR43114">
    <property type="entry name" value="ADENINE DEAMINASE"/>
    <property type="match status" value="1"/>
</dbReference>
<comment type="similarity">
    <text evidence="2">Belongs to the metallo-dependent hydrolases superfamily. Adenosine and AMP deaminases family.</text>
</comment>
<evidence type="ECO:0000313" key="7">
    <source>
        <dbReference type="EMBL" id="STX51751.1"/>
    </source>
</evidence>